<sequence>MKNKLITLSFLATITACSQTESDVSTVNLANVSYDVVINNGRVMDPETNFDGVRNVGIKDGRIMAITEQDISGDEVIDASGHVVTAGFIDYEQHGLDPWGIKVNLRDGVTTQMDFEVGVLNIPEWYAKREGNTQANFGAVAGQEYARMRIHDPEMDLTGPDVSMPYTLSKHRGESGKDGHEGWANDKSSYEQINQVHAILDEELRQGALGIGSLIGYAGKAIVSYEMYTTQKLAGQYGRVTAVHHRFHPSATPPTEGPIGAKEIIANAMALNAPLEIHHDNDFGWWETQELLSQAREQGYNVWATYYPWIAGSGNYGAAIVQPPIWQDLMNFKYEETIYDPQLDKFVTKEEFLKFVKDEPGRTLVAYSPPRKKWLPEWTKVEGFIVAGDGMPGLNSKGEFLDWDDSYEDYAGHPRAAGTHAVTLRIAREEGVPLMHTLSQLSYWPAKFMGDTGLKAMQERGRMQEGMVADIVLIDAENVTEHATFKSGSNGLPSTGIPYVLVNGSIVVKDSKVQKDVHAGQPIRFPVEEKGRYEEITEEAWKAQNLIETTPLRAETLNENK</sequence>
<evidence type="ECO:0000313" key="2">
    <source>
        <dbReference type="Proteomes" id="UP001248581"/>
    </source>
</evidence>
<dbReference type="PROSITE" id="PS51257">
    <property type="entry name" value="PROKAR_LIPOPROTEIN"/>
    <property type="match status" value="1"/>
</dbReference>
<dbReference type="EMBL" id="CP134146">
    <property type="protein sequence ID" value="WNC67310.1"/>
    <property type="molecule type" value="Genomic_DNA"/>
</dbReference>
<dbReference type="RefSeq" id="WP_348386474.1">
    <property type="nucleotide sequence ID" value="NZ_CP134146.1"/>
</dbReference>
<evidence type="ECO:0000313" key="1">
    <source>
        <dbReference type="EMBL" id="WNC67310.1"/>
    </source>
</evidence>
<organism evidence="1 2">
    <name type="scientific">Thalassotalea nanhaiensis</name>
    <dbReference type="NCBI Taxonomy" id="3065648"/>
    <lineage>
        <taxon>Bacteria</taxon>
        <taxon>Pseudomonadati</taxon>
        <taxon>Pseudomonadota</taxon>
        <taxon>Gammaproteobacteria</taxon>
        <taxon>Alteromonadales</taxon>
        <taxon>Colwelliaceae</taxon>
        <taxon>Thalassotalea</taxon>
    </lineage>
</organism>
<reference evidence="2" key="1">
    <citation type="submission" date="2023-09" db="EMBL/GenBank/DDBJ databases">
        <authorList>
            <person name="Li S."/>
            <person name="Li X."/>
            <person name="Zhang C."/>
            <person name="Zhao Z."/>
        </authorList>
    </citation>
    <scope>NUCLEOTIDE SEQUENCE [LARGE SCALE GENOMIC DNA]</scope>
    <source>
        <strain evidence="2">SQ345</strain>
    </source>
</reference>
<dbReference type="PANTHER" id="PTHR11647:SF1">
    <property type="entry name" value="COLLAPSIN RESPONSE MEDIATOR PROTEIN"/>
    <property type="match status" value="1"/>
</dbReference>
<dbReference type="InterPro" id="IPR032466">
    <property type="entry name" value="Metal_Hydrolase"/>
</dbReference>
<dbReference type="PANTHER" id="PTHR11647">
    <property type="entry name" value="HYDRANTOINASE/DIHYDROPYRIMIDINASE FAMILY MEMBER"/>
    <property type="match status" value="1"/>
</dbReference>
<gene>
    <name evidence="1" type="ORF">RI845_12370</name>
</gene>
<accession>A0ABY9THP0</accession>
<dbReference type="Proteomes" id="UP001248581">
    <property type="component" value="Chromosome"/>
</dbReference>
<dbReference type="Gene3D" id="3.20.20.140">
    <property type="entry name" value="Metal-dependent hydrolases"/>
    <property type="match status" value="1"/>
</dbReference>
<proteinExistence type="predicted"/>
<dbReference type="Gene3D" id="2.30.40.10">
    <property type="entry name" value="Urease, subunit C, domain 1"/>
    <property type="match status" value="1"/>
</dbReference>
<protein>
    <submittedName>
        <fullName evidence="1">Amidohydrolase family protein</fullName>
    </submittedName>
</protein>
<dbReference type="SUPFAM" id="SSF51556">
    <property type="entry name" value="Metallo-dependent hydrolases"/>
    <property type="match status" value="1"/>
</dbReference>
<dbReference type="InterPro" id="IPR050378">
    <property type="entry name" value="Metallo-dep_Hydrolases_sf"/>
</dbReference>
<dbReference type="NCBIfam" id="NF006560">
    <property type="entry name" value="PRK09061.1"/>
    <property type="match status" value="1"/>
</dbReference>
<keyword evidence="2" id="KW-1185">Reference proteome</keyword>
<dbReference type="SUPFAM" id="SSF51338">
    <property type="entry name" value="Composite domain of metallo-dependent hydrolases"/>
    <property type="match status" value="1"/>
</dbReference>
<dbReference type="InterPro" id="IPR011059">
    <property type="entry name" value="Metal-dep_hydrolase_composite"/>
</dbReference>
<name>A0ABY9THP0_9GAMM</name>